<feature type="region of interest" description="Disordered" evidence="1">
    <location>
        <begin position="104"/>
        <end position="126"/>
    </location>
</feature>
<organism evidence="2 3">
    <name type="scientific">Trametes pubescens</name>
    <name type="common">White-rot fungus</name>
    <dbReference type="NCBI Taxonomy" id="154538"/>
    <lineage>
        <taxon>Eukaryota</taxon>
        <taxon>Fungi</taxon>
        <taxon>Dikarya</taxon>
        <taxon>Basidiomycota</taxon>
        <taxon>Agaricomycotina</taxon>
        <taxon>Agaricomycetes</taxon>
        <taxon>Polyporales</taxon>
        <taxon>Polyporaceae</taxon>
        <taxon>Trametes</taxon>
    </lineage>
</organism>
<dbReference type="OrthoDB" id="2758366at2759"/>
<proteinExistence type="predicted"/>
<reference evidence="2 3" key="1">
    <citation type="submission" date="2016-10" db="EMBL/GenBank/DDBJ databases">
        <title>Genome sequence of the basidiomycete white-rot fungus Trametes pubescens.</title>
        <authorList>
            <person name="Makela M.R."/>
            <person name="Granchi Z."/>
            <person name="Peng M."/>
            <person name="De Vries R.P."/>
            <person name="Grigoriev I."/>
            <person name="Riley R."/>
            <person name="Hilden K."/>
        </authorList>
    </citation>
    <scope>NUCLEOTIDE SEQUENCE [LARGE SCALE GENOMIC DNA]</scope>
    <source>
        <strain evidence="2 3">FBCC735</strain>
    </source>
</reference>
<feature type="compositionally biased region" description="Low complexity" evidence="1">
    <location>
        <begin position="106"/>
        <end position="126"/>
    </location>
</feature>
<accession>A0A1M2VRE1</accession>
<evidence type="ECO:0000256" key="1">
    <source>
        <dbReference type="SAM" id="MobiDB-lite"/>
    </source>
</evidence>
<dbReference type="AlphaFoldDB" id="A0A1M2VRE1"/>
<evidence type="ECO:0000313" key="3">
    <source>
        <dbReference type="Proteomes" id="UP000184267"/>
    </source>
</evidence>
<dbReference type="Proteomes" id="UP000184267">
    <property type="component" value="Unassembled WGS sequence"/>
</dbReference>
<keyword evidence="3" id="KW-1185">Reference proteome</keyword>
<feature type="compositionally biased region" description="Polar residues" evidence="1">
    <location>
        <begin position="206"/>
        <end position="221"/>
    </location>
</feature>
<name>A0A1M2VRE1_TRAPU</name>
<comment type="caution">
    <text evidence="2">The sequence shown here is derived from an EMBL/GenBank/DDBJ whole genome shotgun (WGS) entry which is preliminary data.</text>
</comment>
<feature type="region of interest" description="Disordered" evidence="1">
    <location>
        <begin position="183"/>
        <end position="223"/>
    </location>
</feature>
<gene>
    <name evidence="2" type="ORF">TRAPUB_13391</name>
</gene>
<evidence type="ECO:0000313" key="2">
    <source>
        <dbReference type="EMBL" id="OJT10120.1"/>
    </source>
</evidence>
<dbReference type="EMBL" id="MNAD01000816">
    <property type="protein sequence ID" value="OJT10120.1"/>
    <property type="molecule type" value="Genomic_DNA"/>
</dbReference>
<protein>
    <submittedName>
        <fullName evidence="2">Uncharacterized protein</fullName>
    </submittedName>
</protein>
<dbReference type="STRING" id="154538.A0A1M2VRE1"/>
<sequence>MSIPIEQTLQWDRVARELGPTPVYDESGHIVPIGKPMRGKPIYVVWRGRAIGLGLCGAMVLGFPGSLYEGFKTYEQAYQAWLDGPPWSTFSDNWSPPSRPCPAIPTPGYTGDTGSPPSSGTKPTTSLAASNIAPAASATWPPAERCSRASGDDSLHCGELYKDLLEIESKIPPASPIRPSSITVSMRRKAPSSPVKTTMLEVQDKVQPSSSTKKQGTHQAISSPAATVSSLASTATSTVVVPEGKVYVVVRGATPGVYTDKETAGIMMGTARGGKVSAFRSRRKGEAFYQQELQAGRVGQPIMEGDVGADYFDPEEAWRAGKEPHEHFIIPSYGDDVFRVTDWLALQGLPDEFIVTRAQMDNEDWDVPEILQEKWDSCITAPKVMREDFVGRGVEGLGRGGRLITSHARICHNRI</sequence>